<evidence type="ECO:0000313" key="4">
    <source>
        <dbReference type="Proteomes" id="UP001176961"/>
    </source>
</evidence>
<dbReference type="PANTHER" id="PTHR22989:SF5">
    <property type="entry name" value="METHYLTRANSFERASE FKBM DOMAIN-CONTAINING PROTEIN"/>
    <property type="match status" value="1"/>
</dbReference>
<keyword evidence="1" id="KW-0472">Membrane</keyword>
<dbReference type="Proteomes" id="UP001176961">
    <property type="component" value="Unassembled WGS sequence"/>
</dbReference>
<comment type="caution">
    <text evidence="3">The sequence shown here is derived from an EMBL/GenBank/DDBJ whole genome shotgun (WGS) entry which is preliminary data.</text>
</comment>
<dbReference type="Pfam" id="PF05050">
    <property type="entry name" value="Methyltransf_21"/>
    <property type="match status" value="1"/>
</dbReference>
<sequence>MIRIRQPKLSKLISVLSAIIPLLVLVAIYRRATPTRLNIRDVDPRVRERFHDWKQCIEKELTYLNDSDILWLEFWKGIKLCETLPSMQQLVIGNFQNRDDTKRHIVSLQNTPSIVVSLGIGHDTAAEEALQKVLPEGSQFYGADPMREVNEELYSKFGTFLPFAVGAKSGITSAKVLINNEYVERSVIQIELIYLLTEIIGHKVYDNLWIDTEGAEYDLFSYFFRDGKLDQHGITICQFNMEVTFGQEEPTIQDFGKSYDVYCNLLISESGNKTSNALMAKSACWERKIS</sequence>
<feature type="domain" description="Methyltransferase FkbM" evidence="2">
    <location>
        <begin position="110"/>
        <end position="247"/>
    </location>
</feature>
<reference evidence="3" key="1">
    <citation type="submission" date="2023-07" db="EMBL/GenBank/DDBJ databases">
        <authorList>
            <consortium name="CYATHOMIX"/>
        </authorList>
    </citation>
    <scope>NUCLEOTIDE SEQUENCE</scope>
    <source>
        <strain evidence="3">N/A</strain>
    </source>
</reference>
<evidence type="ECO:0000259" key="2">
    <source>
        <dbReference type="Pfam" id="PF05050"/>
    </source>
</evidence>
<name>A0AA36H897_CYLNA</name>
<dbReference type="EMBL" id="CATQJL010000316">
    <property type="protein sequence ID" value="CAJ0605532.1"/>
    <property type="molecule type" value="Genomic_DNA"/>
</dbReference>
<evidence type="ECO:0000256" key="1">
    <source>
        <dbReference type="SAM" id="Phobius"/>
    </source>
</evidence>
<dbReference type="PANTHER" id="PTHR22989">
    <property type="entry name" value="UNCHARACTERIZED DUF13 C.ELEGANS"/>
    <property type="match status" value="1"/>
</dbReference>
<keyword evidence="1" id="KW-1133">Transmembrane helix</keyword>
<gene>
    <name evidence="3" type="ORF">CYNAS_LOCUS17515</name>
</gene>
<organism evidence="3 4">
    <name type="scientific">Cylicocyclus nassatus</name>
    <name type="common">Nematode worm</name>
    <dbReference type="NCBI Taxonomy" id="53992"/>
    <lineage>
        <taxon>Eukaryota</taxon>
        <taxon>Metazoa</taxon>
        <taxon>Ecdysozoa</taxon>
        <taxon>Nematoda</taxon>
        <taxon>Chromadorea</taxon>
        <taxon>Rhabditida</taxon>
        <taxon>Rhabditina</taxon>
        <taxon>Rhabditomorpha</taxon>
        <taxon>Strongyloidea</taxon>
        <taxon>Strongylidae</taxon>
        <taxon>Cylicocyclus</taxon>
    </lineage>
</organism>
<keyword evidence="1" id="KW-0812">Transmembrane</keyword>
<feature type="transmembrane region" description="Helical" evidence="1">
    <location>
        <begin position="12"/>
        <end position="29"/>
    </location>
</feature>
<dbReference type="InterPro" id="IPR006342">
    <property type="entry name" value="FkbM_mtfrase"/>
</dbReference>
<protein>
    <recommendedName>
        <fullName evidence="2">Methyltransferase FkbM domain-containing protein</fullName>
    </recommendedName>
</protein>
<accession>A0AA36H897</accession>
<keyword evidence="4" id="KW-1185">Reference proteome</keyword>
<dbReference type="AlphaFoldDB" id="A0AA36H897"/>
<proteinExistence type="predicted"/>
<evidence type="ECO:0000313" key="3">
    <source>
        <dbReference type="EMBL" id="CAJ0605532.1"/>
    </source>
</evidence>